<sequence length="58" mass="6474">AGLKPFVALLHWDLLEALKYEYGGFLSSKIVIELSTRAVKHAFDNFVLVEIVIIKLSG</sequence>
<dbReference type="Gramene" id="rna-AYBTSS11_LOCUS27002">
    <property type="protein sequence ID" value="CAJ1974915.1"/>
    <property type="gene ID" value="gene-AYBTSS11_LOCUS27002"/>
</dbReference>
<organism evidence="1 2">
    <name type="scientific">Sphenostylis stenocarpa</name>
    <dbReference type="NCBI Taxonomy" id="92480"/>
    <lineage>
        <taxon>Eukaryota</taxon>
        <taxon>Viridiplantae</taxon>
        <taxon>Streptophyta</taxon>
        <taxon>Embryophyta</taxon>
        <taxon>Tracheophyta</taxon>
        <taxon>Spermatophyta</taxon>
        <taxon>Magnoliopsida</taxon>
        <taxon>eudicotyledons</taxon>
        <taxon>Gunneridae</taxon>
        <taxon>Pentapetalae</taxon>
        <taxon>rosids</taxon>
        <taxon>fabids</taxon>
        <taxon>Fabales</taxon>
        <taxon>Fabaceae</taxon>
        <taxon>Papilionoideae</taxon>
        <taxon>50 kb inversion clade</taxon>
        <taxon>NPAAA clade</taxon>
        <taxon>indigoferoid/millettioid clade</taxon>
        <taxon>Phaseoleae</taxon>
        <taxon>Sphenostylis</taxon>
    </lineage>
</organism>
<dbReference type="AlphaFoldDB" id="A0AA86TA87"/>
<dbReference type="EMBL" id="OY731406">
    <property type="protein sequence ID" value="CAJ1974915.1"/>
    <property type="molecule type" value="Genomic_DNA"/>
</dbReference>
<feature type="non-terminal residue" evidence="1">
    <location>
        <position position="1"/>
    </location>
</feature>
<name>A0AA86TA87_9FABA</name>
<reference evidence="1" key="1">
    <citation type="submission" date="2023-10" db="EMBL/GenBank/DDBJ databases">
        <authorList>
            <person name="Domelevo Entfellner J.-B."/>
        </authorList>
    </citation>
    <scope>NUCLEOTIDE SEQUENCE</scope>
</reference>
<feature type="non-terminal residue" evidence="1">
    <location>
        <position position="58"/>
    </location>
</feature>
<evidence type="ECO:0000313" key="2">
    <source>
        <dbReference type="Proteomes" id="UP001189624"/>
    </source>
</evidence>
<protein>
    <submittedName>
        <fullName evidence="1">Uncharacterized protein</fullName>
    </submittedName>
</protein>
<proteinExistence type="predicted"/>
<evidence type="ECO:0000313" key="1">
    <source>
        <dbReference type="EMBL" id="CAJ1974915.1"/>
    </source>
</evidence>
<gene>
    <name evidence="1" type="ORF">AYBTSS11_LOCUS27002</name>
</gene>
<dbReference type="Proteomes" id="UP001189624">
    <property type="component" value="Chromosome 9"/>
</dbReference>
<dbReference type="Gene3D" id="3.20.20.80">
    <property type="entry name" value="Glycosidases"/>
    <property type="match status" value="1"/>
</dbReference>
<accession>A0AA86TA87</accession>
<keyword evidence="2" id="KW-1185">Reference proteome</keyword>